<keyword evidence="5" id="KW-1185">Reference proteome</keyword>
<dbReference type="Pfam" id="PF13181">
    <property type="entry name" value="TPR_8"/>
    <property type="match status" value="1"/>
</dbReference>
<feature type="repeat" description="TPR" evidence="3">
    <location>
        <begin position="52"/>
        <end position="85"/>
    </location>
</feature>
<dbReference type="AlphaFoldDB" id="A0AAW9NT24"/>
<protein>
    <submittedName>
        <fullName evidence="4">Transcriptional regulator</fullName>
    </submittedName>
</protein>
<dbReference type="InterPro" id="IPR011990">
    <property type="entry name" value="TPR-like_helical_dom_sf"/>
</dbReference>
<evidence type="ECO:0000313" key="5">
    <source>
        <dbReference type="Proteomes" id="UP001344888"/>
    </source>
</evidence>
<accession>A0AAW9NT24</accession>
<dbReference type="Proteomes" id="UP001344888">
    <property type="component" value="Unassembled WGS sequence"/>
</dbReference>
<name>A0AAW9NT24_9BACL</name>
<organism evidence="4 5">
    <name type="scientific">Metasolibacillus meyeri</name>
    <dbReference type="NCBI Taxonomy" id="1071052"/>
    <lineage>
        <taxon>Bacteria</taxon>
        <taxon>Bacillati</taxon>
        <taxon>Bacillota</taxon>
        <taxon>Bacilli</taxon>
        <taxon>Bacillales</taxon>
        <taxon>Caryophanaceae</taxon>
        <taxon>Metasolibacillus</taxon>
    </lineage>
</organism>
<dbReference type="SMART" id="SM00028">
    <property type="entry name" value="TPR"/>
    <property type="match status" value="3"/>
</dbReference>
<dbReference type="RefSeq" id="WP_326125171.1">
    <property type="nucleotide sequence ID" value="NZ_JARSFG010000038.1"/>
</dbReference>
<proteinExistence type="predicted"/>
<dbReference type="EMBL" id="JARSFG010000038">
    <property type="protein sequence ID" value="MEC1180660.1"/>
    <property type="molecule type" value="Genomic_DNA"/>
</dbReference>
<feature type="repeat" description="TPR" evidence="3">
    <location>
        <begin position="18"/>
        <end position="51"/>
    </location>
</feature>
<keyword evidence="2 3" id="KW-0802">TPR repeat</keyword>
<sequence length="506" mass="58494">MENKEQRKENIVSFVPTGDYYYNKAVKALEKEQIDKAYKYLKRAVELSPDDVRVLTQYGLLEIEAQNYEHAYELIHTAYSLEPSNAEIIFLLADVSGCLGLIHDAQKYAEQYLAQEPEGIYALDAYEILDFVEFEQDLSEDVDEQDAEKLIAQEKARRLMEQGAFPKAIEVLEQLIEKFPDAWPAYNNLSLAYFYIGEKEHAYALLKQVLRENHGNLHALCNLAVFAYYEREEEELEGLTALLKKIQPYDWENRYKLGATLALIGEYKVAYKWLRSMHKRGYDGDPGFYYWLAQSAYFSEQEEVAQAAWKTLLALDPSKEGLEPWHMNSLTLGEQALEKNRELIIEKINSNYTSDRLFGFFILKHSPHKQEIIAHPKWINIEQYNETEKLCLAYALGHEFSMQTEAEKGFVRFLEVAERLFETRNQLNYATASALQLWFSIGELALRSSYAFKNPVAIAAAIDYMLQSALGDNVTKKQCAENYHVSVATLTKYMNELLAFVPTEFE</sequence>
<evidence type="ECO:0000256" key="1">
    <source>
        <dbReference type="ARBA" id="ARBA00022737"/>
    </source>
</evidence>
<dbReference type="PROSITE" id="PS50005">
    <property type="entry name" value="TPR"/>
    <property type="match status" value="2"/>
</dbReference>
<dbReference type="InterPro" id="IPR051012">
    <property type="entry name" value="CellSynth/LPSAsmb/PSIAsmb"/>
</dbReference>
<dbReference type="Pfam" id="PF14559">
    <property type="entry name" value="TPR_19"/>
    <property type="match status" value="1"/>
</dbReference>
<dbReference type="Gene3D" id="1.25.40.10">
    <property type="entry name" value="Tetratricopeptide repeat domain"/>
    <property type="match status" value="2"/>
</dbReference>
<dbReference type="PANTHER" id="PTHR45586">
    <property type="entry name" value="TPR REPEAT-CONTAINING PROTEIN PA4667"/>
    <property type="match status" value="1"/>
</dbReference>
<reference evidence="4 5" key="1">
    <citation type="submission" date="2023-03" db="EMBL/GenBank/DDBJ databases">
        <title>Bacillus Genome Sequencing.</title>
        <authorList>
            <person name="Dunlap C."/>
        </authorList>
    </citation>
    <scope>NUCLEOTIDE SEQUENCE [LARGE SCALE GENOMIC DNA]</scope>
    <source>
        <strain evidence="4 5">B-59205</strain>
    </source>
</reference>
<keyword evidence="1" id="KW-0677">Repeat</keyword>
<evidence type="ECO:0000256" key="2">
    <source>
        <dbReference type="ARBA" id="ARBA00022803"/>
    </source>
</evidence>
<dbReference type="InterPro" id="IPR019734">
    <property type="entry name" value="TPR_rpt"/>
</dbReference>
<dbReference type="PANTHER" id="PTHR45586:SF1">
    <property type="entry name" value="LIPOPOLYSACCHARIDE ASSEMBLY PROTEIN B"/>
    <property type="match status" value="1"/>
</dbReference>
<comment type="caution">
    <text evidence="4">The sequence shown here is derived from an EMBL/GenBank/DDBJ whole genome shotgun (WGS) entry which is preliminary data.</text>
</comment>
<dbReference type="SUPFAM" id="SSF48452">
    <property type="entry name" value="TPR-like"/>
    <property type="match status" value="1"/>
</dbReference>
<gene>
    <name evidence="4" type="ORF">P9B03_19545</name>
</gene>
<evidence type="ECO:0000256" key="3">
    <source>
        <dbReference type="PROSITE-ProRule" id="PRU00339"/>
    </source>
</evidence>
<evidence type="ECO:0000313" key="4">
    <source>
        <dbReference type="EMBL" id="MEC1180660.1"/>
    </source>
</evidence>